<name>A0ABQ5JE22_9ASTR</name>
<accession>A0ABQ5JE22</accession>
<dbReference type="EMBL" id="BQNB010021837">
    <property type="protein sequence ID" value="GJU10561.1"/>
    <property type="molecule type" value="Genomic_DNA"/>
</dbReference>
<reference evidence="1" key="2">
    <citation type="submission" date="2022-01" db="EMBL/GenBank/DDBJ databases">
        <authorList>
            <person name="Yamashiro T."/>
            <person name="Shiraishi A."/>
            <person name="Satake H."/>
            <person name="Nakayama K."/>
        </authorList>
    </citation>
    <scope>NUCLEOTIDE SEQUENCE</scope>
</reference>
<proteinExistence type="predicted"/>
<sequence length="92" mass="11046">MKRAILSWDNGGIMYGILQVKKMLIVEEFGSHMIAIQHFANRRFIGLENAFDYYVIFRSEIHVIQIEDFNVDLTMVDYYEVEDDMRREKLKH</sequence>
<evidence type="ECO:0000313" key="2">
    <source>
        <dbReference type="Proteomes" id="UP001151760"/>
    </source>
</evidence>
<evidence type="ECO:0000313" key="1">
    <source>
        <dbReference type="EMBL" id="GJU10561.1"/>
    </source>
</evidence>
<gene>
    <name evidence="1" type="ORF">Tco_1132957</name>
</gene>
<dbReference type="Proteomes" id="UP001151760">
    <property type="component" value="Unassembled WGS sequence"/>
</dbReference>
<reference evidence="1" key="1">
    <citation type="journal article" date="2022" name="Int. J. Mol. Sci.">
        <title>Draft Genome of Tanacetum Coccineum: Genomic Comparison of Closely Related Tanacetum-Family Plants.</title>
        <authorList>
            <person name="Yamashiro T."/>
            <person name="Shiraishi A."/>
            <person name="Nakayama K."/>
            <person name="Satake H."/>
        </authorList>
    </citation>
    <scope>NUCLEOTIDE SEQUENCE</scope>
</reference>
<comment type="caution">
    <text evidence="1">The sequence shown here is derived from an EMBL/GenBank/DDBJ whole genome shotgun (WGS) entry which is preliminary data.</text>
</comment>
<protein>
    <submittedName>
        <fullName evidence="1">Uncharacterized protein</fullName>
    </submittedName>
</protein>
<organism evidence="1 2">
    <name type="scientific">Tanacetum coccineum</name>
    <dbReference type="NCBI Taxonomy" id="301880"/>
    <lineage>
        <taxon>Eukaryota</taxon>
        <taxon>Viridiplantae</taxon>
        <taxon>Streptophyta</taxon>
        <taxon>Embryophyta</taxon>
        <taxon>Tracheophyta</taxon>
        <taxon>Spermatophyta</taxon>
        <taxon>Magnoliopsida</taxon>
        <taxon>eudicotyledons</taxon>
        <taxon>Gunneridae</taxon>
        <taxon>Pentapetalae</taxon>
        <taxon>asterids</taxon>
        <taxon>campanulids</taxon>
        <taxon>Asterales</taxon>
        <taxon>Asteraceae</taxon>
        <taxon>Asteroideae</taxon>
        <taxon>Anthemideae</taxon>
        <taxon>Anthemidinae</taxon>
        <taxon>Tanacetum</taxon>
    </lineage>
</organism>
<keyword evidence="2" id="KW-1185">Reference proteome</keyword>